<evidence type="ECO:0000256" key="2">
    <source>
        <dbReference type="ARBA" id="ARBA00022679"/>
    </source>
</evidence>
<dbReference type="PANTHER" id="PTHR30160:SF7">
    <property type="entry name" value="ADP-HEPTOSE--LPS HEPTOSYLTRANSFERASE 2"/>
    <property type="match status" value="1"/>
</dbReference>
<dbReference type="GO" id="GO:0009244">
    <property type="term" value="P:lipopolysaccharide core region biosynthetic process"/>
    <property type="evidence" value="ECO:0007669"/>
    <property type="project" value="TreeGrafter"/>
</dbReference>
<evidence type="ECO:0000256" key="4">
    <source>
        <dbReference type="ARBA" id="ARBA00044042"/>
    </source>
</evidence>
<dbReference type="EMBL" id="CP061799">
    <property type="protein sequence ID" value="QTA79015.1"/>
    <property type="molecule type" value="Genomic_DNA"/>
</dbReference>
<evidence type="ECO:0000256" key="6">
    <source>
        <dbReference type="SAM" id="Phobius"/>
    </source>
</evidence>
<comment type="catalytic activity">
    <reaction evidence="5">
        <text>an L-alpha-D-Hep-(1-&gt;5)-[alpha-Kdo-(2-&gt;4)]-alpha-Kdo-(2-&gt;6)-lipid A + ADP-L-glycero-beta-D-manno-heptose = an L-alpha-D-Hep-(1-&gt;3)-L-alpha-D-Hep-(1-&gt;5)-[alpha-Kdo-(2-&gt;4)]-alpha-Kdo-(2-&gt;6)-lipid A + ADP + H(+)</text>
        <dbReference type="Rhea" id="RHEA:74071"/>
        <dbReference type="ChEBI" id="CHEBI:15378"/>
        <dbReference type="ChEBI" id="CHEBI:61506"/>
        <dbReference type="ChEBI" id="CHEBI:193068"/>
        <dbReference type="ChEBI" id="CHEBI:193069"/>
        <dbReference type="ChEBI" id="CHEBI:456216"/>
        <dbReference type="EC" id="2.4.99.24"/>
    </reaction>
</comment>
<keyword evidence="2" id="KW-0808">Transferase</keyword>
<dbReference type="KEGG" id="dli:dnl_12620"/>
<dbReference type="NCBIfam" id="TIGR02195">
    <property type="entry name" value="heptsyl_trn_II"/>
    <property type="match status" value="1"/>
</dbReference>
<dbReference type="Proteomes" id="UP000663720">
    <property type="component" value="Chromosome"/>
</dbReference>
<dbReference type="Gene3D" id="3.40.50.2000">
    <property type="entry name" value="Glycogen Phosphorylase B"/>
    <property type="match status" value="2"/>
</dbReference>
<evidence type="ECO:0000313" key="8">
    <source>
        <dbReference type="Proteomes" id="UP000663720"/>
    </source>
</evidence>
<proteinExistence type="inferred from homology"/>
<dbReference type="SUPFAM" id="SSF53756">
    <property type="entry name" value="UDP-Glycosyltransferase/glycogen phosphorylase"/>
    <property type="match status" value="1"/>
</dbReference>
<keyword evidence="1" id="KW-0328">Glycosyltransferase</keyword>
<protein>
    <recommendedName>
        <fullName evidence="4">lipopolysaccharide heptosyltransferase II</fullName>
        <ecNumber evidence="4">2.4.99.24</ecNumber>
    </recommendedName>
</protein>
<keyword evidence="6" id="KW-0812">Transmembrane</keyword>
<dbReference type="GO" id="GO:0008713">
    <property type="term" value="F:ADP-heptose-lipopolysaccharide heptosyltransferase activity"/>
    <property type="evidence" value="ECO:0007669"/>
    <property type="project" value="UniProtKB-EC"/>
</dbReference>
<dbReference type="EC" id="2.4.99.24" evidence="4"/>
<dbReference type="InterPro" id="IPR051199">
    <property type="entry name" value="LPS_LOS_Heptosyltrfase"/>
</dbReference>
<dbReference type="PANTHER" id="PTHR30160">
    <property type="entry name" value="TETRAACYLDISACCHARIDE 4'-KINASE-RELATED"/>
    <property type="match status" value="1"/>
</dbReference>
<evidence type="ECO:0000313" key="7">
    <source>
        <dbReference type="EMBL" id="QTA79015.1"/>
    </source>
</evidence>
<dbReference type="CDD" id="cd03789">
    <property type="entry name" value="GT9_LPS_heptosyltransferase"/>
    <property type="match status" value="1"/>
</dbReference>
<dbReference type="GO" id="GO:0005829">
    <property type="term" value="C:cytosol"/>
    <property type="evidence" value="ECO:0007669"/>
    <property type="project" value="TreeGrafter"/>
</dbReference>
<keyword evidence="6" id="KW-1133">Transmembrane helix</keyword>
<evidence type="ECO:0000256" key="3">
    <source>
        <dbReference type="ARBA" id="ARBA00043995"/>
    </source>
</evidence>
<dbReference type="RefSeq" id="WP_207690812.1">
    <property type="nucleotide sequence ID" value="NZ_CP061799.1"/>
</dbReference>
<organism evidence="7 8">
    <name type="scientific">Desulfonema limicola</name>
    <dbReference type="NCBI Taxonomy" id="45656"/>
    <lineage>
        <taxon>Bacteria</taxon>
        <taxon>Pseudomonadati</taxon>
        <taxon>Thermodesulfobacteriota</taxon>
        <taxon>Desulfobacteria</taxon>
        <taxon>Desulfobacterales</taxon>
        <taxon>Desulfococcaceae</taxon>
        <taxon>Desulfonema</taxon>
    </lineage>
</organism>
<evidence type="ECO:0000256" key="5">
    <source>
        <dbReference type="ARBA" id="ARBA00047503"/>
    </source>
</evidence>
<keyword evidence="6" id="KW-0472">Membrane</keyword>
<sequence length="350" mass="39137">MNKIKTKNINRILIRAANWVGDAVMSLPMISSVRKNFPNAQIYILAKPWTAPIFENNPDIDHIIIYHAGTKHKGIWGLLRLCRELRRYRFDLAVLIPNAFSSALLSLLAGIPNRLGYNTDGRTLLLTHPVCMKPEHKKRHHIDYYMGILEGASLHIFSSKLNLMISVQERINTEHILKNSGVSNFSRIIGINPGAAFGSAKRWFPDRYARLCLKLQSIYPDLTVLVFGGPGEKELGESICRIIKNKSINLCGKTTLRQAAALIEKCRLFITNDSGLMHIAAALDIPQIAVFGPTNHTTTSPASSNSHIIKVPTPCSPCLKQECPLGHHECMKAVSIEMVFEKARNLKIFN</sequence>
<dbReference type="Pfam" id="PF01075">
    <property type="entry name" value="Glyco_transf_9"/>
    <property type="match status" value="1"/>
</dbReference>
<reference evidence="7" key="1">
    <citation type="journal article" date="2021" name="Microb. Physiol.">
        <title>Proteogenomic Insights into the Physiology of Marine, Sulfate-Reducing, Filamentous Desulfonema limicola and Desulfonema magnum.</title>
        <authorList>
            <person name="Schnaars V."/>
            <person name="Wohlbrand L."/>
            <person name="Scheve S."/>
            <person name="Hinrichs C."/>
            <person name="Reinhardt R."/>
            <person name="Rabus R."/>
        </authorList>
    </citation>
    <scope>NUCLEOTIDE SEQUENCE</scope>
    <source>
        <strain evidence="7">5ac10</strain>
    </source>
</reference>
<gene>
    <name evidence="7" type="primary">rfaF</name>
    <name evidence="7" type="ORF">dnl_12620</name>
</gene>
<dbReference type="InterPro" id="IPR011910">
    <property type="entry name" value="RfaF"/>
</dbReference>
<name>A0A975B576_9BACT</name>
<evidence type="ECO:0000256" key="1">
    <source>
        <dbReference type="ARBA" id="ARBA00022676"/>
    </source>
</evidence>
<feature type="transmembrane region" description="Helical" evidence="6">
    <location>
        <begin position="90"/>
        <end position="111"/>
    </location>
</feature>
<dbReference type="AlphaFoldDB" id="A0A975B576"/>
<dbReference type="InterPro" id="IPR002201">
    <property type="entry name" value="Glyco_trans_9"/>
</dbReference>
<keyword evidence="8" id="KW-1185">Reference proteome</keyword>
<dbReference type="FunFam" id="3.40.50.2000:FF:000023">
    <property type="entry name" value="ADP-heptose--LPS heptosyltransferase II"/>
    <property type="match status" value="1"/>
</dbReference>
<comment type="similarity">
    <text evidence="3">Belongs to the glycosyltransferase 9 family.</text>
</comment>
<accession>A0A975B576</accession>